<sequence>MFRPDVSVVGWGVTCCQPSYEQNTSRREDSSHRDLSRFFFYLLFLIKFSIAAAGISFAHLTKDRINRRSCRFRWKLEAIL</sequence>
<keyword evidence="2" id="KW-1185">Reference proteome</keyword>
<dbReference type="Proteomes" id="UP001056120">
    <property type="component" value="Linkage Group LG25"/>
</dbReference>
<organism evidence="1 2">
    <name type="scientific">Smallanthus sonchifolius</name>
    <dbReference type="NCBI Taxonomy" id="185202"/>
    <lineage>
        <taxon>Eukaryota</taxon>
        <taxon>Viridiplantae</taxon>
        <taxon>Streptophyta</taxon>
        <taxon>Embryophyta</taxon>
        <taxon>Tracheophyta</taxon>
        <taxon>Spermatophyta</taxon>
        <taxon>Magnoliopsida</taxon>
        <taxon>eudicotyledons</taxon>
        <taxon>Gunneridae</taxon>
        <taxon>Pentapetalae</taxon>
        <taxon>asterids</taxon>
        <taxon>campanulids</taxon>
        <taxon>Asterales</taxon>
        <taxon>Asteraceae</taxon>
        <taxon>Asteroideae</taxon>
        <taxon>Heliantheae alliance</taxon>
        <taxon>Millerieae</taxon>
        <taxon>Smallanthus</taxon>
    </lineage>
</organism>
<evidence type="ECO:0000313" key="2">
    <source>
        <dbReference type="Proteomes" id="UP001056120"/>
    </source>
</evidence>
<evidence type="ECO:0000313" key="1">
    <source>
        <dbReference type="EMBL" id="KAI3705943.1"/>
    </source>
</evidence>
<protein>
    <submittedName>
        <fullName evidence="1">Uncharacterized protein</fullName>
    </submittedName>
</protein>
<accession>A0ACB9A7V7</accession>
<comment type="caution">
    <text evidence="1">The sequence shown here is derived from an EMBL/GenBank/DDBJ whole genome shotgun (WGS) entry which is preliminary data.</text>
</comment>
<gene>
    <name evidence="1" type="ORF">L1987_76192</name>
</gene>
<proteinExistence type="predicted"/>
<dbReference type="EMBL" id="CM042042">
    <property type="protein sequence ID" value="KAI3705943.1"/>
    <property type="molecule type" value="Genomic_DNA"/>
</dbReference>
<reference evidence="1 2" key="2">
    <citation type="journal article" date="2022" name="Mol. Ecol. Resour.">
        <title>The genomes of chicory, endive, great burdock and yacon provide insights into Asteraceae paleo-polyploidization history and plant inulin production.</title>
        <authorList>
            <person name="Fan W."/>
            <person name="Wang S."/>
            <person name="Wang H."/>
            <person name="Wang A."/>
            <person name="Jiang F."/>
            <person name="Liu H."/>
            <person name="Zhao H."/>
            <person name="Xu D."/>
            <person name="Zhang Y."/>
        </authorList>
    </citation>
    <scope>NUCLEOTIDE SEQUENCE [LARGE SCALE GENOMIC DNA]</scope>
    <source>
        <strain evidence="2">cv. Yunnan</strain>
        <tissue evidence="1">Leaves</tissue>
    </source>
</reference>
<name>A0ACB9A7V7_9ASTR</name>
<reference evidence="2" key="1">
    <citation type="journal article" date="2022" name="Mol. Ecol. Resour.">
        <title>The genomes of chicory, endive, great burdock and yacon provide insights into Asteraceae palaeo-polyploidization history and plant inulin production.</title>
        <authorList>
            <person name="Fan W."/>
            <person name="Wang S."/>
            <person name="Wang H."/>
            <person name="Wang A."/>
            <person name="Jiang F."/>
            <person name="Liu H."/>
            <person name="Zhao H."/>
            <person name="Xu D."/>
            <person name="Zhang Y."/>
        </authorList>
    </citation>
    <scope>NUCLEOTIDE SEQUENCE [LARGE SCALE GENOMIC DNA]</scope>
    <source>
        <strain evidence="2">cv. Yunnan</strain>
    </source>
</reference>